<dbReference type="AlphaFoldDB" id="A0A0B5QMQ8"/>
<feature type="transmembrane region" description="Helical" evidence="1">
    <location>
        <begin position="85"/>
        <end position="109"/>
    </location>
</feature>
<evidence type="ECO:0000313" key="3">
    <source>
        <dbReference type="Proteomes" id="UP000031866"/>
    </source>
</evidence>
<evidence type="ECO:0000256" key="1">
    <source>
        <dbReference type="SAM" id="Phobius"/>
    </source>
</evidence>
<evidence type="ECO:0000313" key="2">
    <source>
        <dbReference type="EMBL" id="AJG99541.1"/>
    </source>
</evidence>
<keyword evidence="1" id="KW-0812">Transmembrane</keyword>
<dbReference type="EMBL" id="CP010086">
    <property type="protein sequence ID" value="AJG99541.1"/>
    <property type="molecule type" value="Genomic_DNA"/>
</dbReference>
<dbReference type="Proteomes" id="UP000031866">
    <property type="component" value="Chromosome"/>
</dbReference>
<dbReference type="RefSeq" id="WP_017211614.1">
    <property type="nucleotide sequence ID" value="NZ_CP010086.2"/>
</dbReference>
<dbReference type="OrthoDB" id="1909266at2"/>
<keyword evidence="1" id="KW-1133">Transmembrane helix</keyword>
<accession>A0A0B5QMQ8</accession>
<feature type="transmembrane region" description="Helical" evidence="1">
    <location>
        <begin position="115"/>
        <end position="136"/>
    </location>
</feature>
<sequence length="163" mass="19151">MEKNNLIKLKYNKSSKKVNSNNFKIYTPEMIEKYKDYQRRLLKINEDKVKAKFLLYRKIYNYYSQESYLDISIERIYIKSKLDSYTFGGCGIGASILAGLTASGIFSYIDNYIKKLSPTFLGIYIVLILVFGLKILSNEDSKVEMYNMFLEVLNNLEYDKNEK</sequence>
<gene>
    <name evidence="2" type="ORF">LF65_02971</name>
</gene>
<protein>
    <submittedName>
        <fullName evidence="2">Uncharacterized protein</fullName>
    </submittedName>
</protein>
<dbReference type="STRING" id="1520.LF65_02971"/>
<keyword evidence="1" id="KW-0472">Membrane</keyword>
<reference evidence="3" key="1">
    <citation type="submission" date="2014-12" db="EMBL/GenBank/DDBJ databases">
        <title>Genome sequence of Clostridium beijerinckii strain 59B.</title>
        <authorList>
            <person name="Little G.T."/>
            <person name="Minton N.P."/>
        </authorList>
    </citation>
    <scope>NUCLEOTIDE SEQUENCE [LARGE SCALE GENOMIC DNA]</scope>
    <source>
        <strain evidence="3">59B</strain>
    </source>
</reference>
<dbReference type="KEGG" id="cbei:LF65_02971"/>
<organism evidence="2 3">
    <name type="scientific">Clostridium beijerinckii</name>
    <name type="common">Clostridium MP</name>
    <dbReference type="NCBI Taxonomy" id="1520"/>
    <lineage>
        <taxon>Bacteria</taxon>
        <taxon>Bacillati</taxon>
        <taxon>Bacillota</taxon>
        <taxon>Clostridia</taxon>
        <taxon>Eubacteriales</taxon>
        <taxon>Clostridiaceae</taxon>
        <taxon>Clostridium</taxon>
    </lineage>
</organism>
<proteinExistence type="predicted"/>
<name>A0A0B5QMQ8_CLOBE</name>